<dbReference type="Proteomes" id="UP001172680">
    <property type="component" value="Unassembled WGS sequence"/>
</dbReference>
<evidence type="ECO:0000313" key="2">
    <source>
        <dbReference type="Proteomes" id="UP001172680"/>
    </source>
</evidence>
<organism evidence="1 2">
    <name type="scientific">Coniosporium tulheliwenetii</name>
    <dbReference type="NCBI Taxonomy" id="3383036"/>
    <lineage>
        <taxon>Eukaryota</taxon>
        <taxon>Fungi</taxon>
        <taxon>Dikarya</taxon>
        <taxon>Ascomycota</taxon>
        <taxon>Pezizomycotina</taxon>
        <taxon>Dothideomycetes</taxon>
        <taxon>Dothideomycetes incertae sedis</taxon>
        <taxon>Coniosporium</taxon>
    </lineage>
</organism>
<evidence type="ECO:0000313" key="1">
    <source>
        <dbReference type="EMBL" id="KAJ9645802.1"/>
    </source>
</evidence>
<proteinExistence type="predicted"/>
<reference evidence="1" key="1">
    <citation type="submission" date="2022-10" db="EMBL/GenBank/DDBJ databases">
        <title>Culturing micro-colonial fungi from biological soil crusts in the Mojave desert and describing Neophaeococcomyces mojavensis, and introducing the new genera and species Taxawa tesnikishii.</title>
        <authorList>
            <person name="Kurbessoian T."/>
            <person name="Stajich J.E."/>
        </authorList>
    </citation>
    <scope>NUCLEOTIDE SEQUENCE</scope>
    <source>
        <strain evidence="1">JES_115</strain>
    </source>
</reference>
<comment type="caution">
    <text evidence="1">The sequence shown here is derived from an EMBL/GenBank/DDBJ whole genome shotgun (WGS) entry which is preliminary data.</text>
</comment>
<name>A0ACC2ZFP8_9PEZI</name>
<protein>
    <submittedName>
        <fullName evidence="1">Uncharacterized protein</fullName>
    </submittedName>
</protein>
<dbReference type="EMBL" id="JAPDRP010000007">
    <property type="protein sequence ID" value="KAJ9645802.1"/>
    <property type="molecule type" value="Genomic_DNA"/>
</dbReference>
<keyword evidence="2" id="KW-1185">Reference proteome</keyword>
<sequence>MSLVSDMQTAKKSVELISGDTTAQTEDSDVNMVQGTPRKLPAVESCSSVTSPEEDKRLETSPYISEVCLLRFGSANEPYTVLETFLQRHPGFTAPGWKGSAHSSRPIKLPKVDQDTGHTLVHYLYTGTYQTLRPKGVSLDAIRIIEYKRSVLAYCAARRHGLPSLASLAKRNIKNLDKEISIFEFLDIASEACQKLPKTELWFSEFVQARIKAVLEANEDLLADQNLLGRIGKVAASDKTLITGMVKTYVDEIAGEASKKRAFEEHSGDEAPRLELRRSTA</sequence>
<gene>
    <name evidence="1" type="ORF">H2199_002842</name>
</gene>
<accession>A0ACC2ZFP8</accession>